<evidence type="ECO:0000313" key="3">
    <source>
        <dbReference type="Proteomes" id="UP000316443"/>
    </source>
</evidence>
<dbReference type="Pfam" id="PF12836">
    <property type="entry name" value="HHH_3"/>
    <property type="match status" value="1"/>
</dbReference>
<evidence type="ECO:0000256" key="1">
    <source>
        <dbReference type="SAM" id="Phobius"/>
    </source>
</evidence>
<dbReference type="Proteomes" id="UP000316443">
    <property type="component" value="Unassembled WGS sequence"/>
</dbReference>
<reference evidence="2 3" key="1">
    <citation type="submission" date="2019-01" db="EMBL/GenBank/DDBJ databases">
        <title>Coherence of Microcystis species and biogeography revealed through population genomics.</title>
        <authorList>
            <person name="Perez-Carrascal O.M."/>
            <person name="Terrat Y."/>
            <person name="Giani A."/>
            <person name="Fortin N."/>
            <person name="Tromas N."/>
            <person name="Shapiro B.J."/>
        </authorList>
    </citation>
    <scope>NUCLEOTIDE SEQUENCE [LARGE SCALE GENOMIC DNA]</scope>
    <source>
        <strain evidence="2">Ma_QC_C_20070703_M131</strain>
    </source>
</reference>
<feature type="transmembrane region" description="Helical" evidence="1">
    <location>
        <begin position="15"/>
        <end position="32"/>
    </location>
</feature>
<keyword evidence="1" id="KW-0472">Membrane</keyword>
<feature type="transmembrane region" description="Helical" evidence="1">
    <location>
        <begin position="44"/>
        <end position="67"/>
    </location>
</feature>
<protein>
    <submittedName>
        <fullName evidence="2">ComEA protein</fullName>
    </submittedName>
</protein>
<keyword evidence="1" id="KW-0812">Transmembrane</keyword>
<organism evidence="2 3">
    <name type="scientific">Microcystis aeruginosa Ma_QC_C_20070703_M131</name>
    <dbReference type="NCBI Taxonomy" id="2486263"/>
    <lineage>
        <taxon>Bacteria</taxon>
        <taxon>Bacillati</taxon>
        <taxon>Cyanobacteriota</taxon>
        <taxon>Cyanophyceae</taxon>
        <taxon>Oscillatoriophycideae</taxon>
        <taxon>Chroococcales</taxon>
        <taxon>Microcystaceae</taxon>
        <taxon>Microcystis</taxon>
    </lineage>
</organism>
<dbReference type="InterPro" id="IPR010994">
    <property type="entry name" value="RuvA_2-like"/>
</dbReference>
<gene>
    <name evidence="2" type="ORF">EWV85_05845</name>
</gene>
<dbReference type="AlphaFoldDB" id="A0A551YBY5"/>
<accession>A0A551YBY5</accession>
<proteinExistence type="predicted"/>
<dbReference type="SUPFAM" id="SSF47781">
    <property type="entry name" value="RuvA domain 2-like"/>
    <property type="match status" value="2"/>
</dbReference>
<comment type="caution">
    <text evidence="2">The sequence shown here is derived from an EMBL/GenBank/DDBJ whole genome shotgun (WGS) entry which is preliminary data.</text>
</comment>
<evidence type="ECO:0000313" key="2">
    <source>
        <dbReference type="EMBL" id="TRT58470.1"/>
    </source>
</evidence>
<name>A0A551YBY5_MICAE</name>
<dbReference type="EMBL" id="SFCA01000069">
    <property type="protein sequence ID" value="TRT58470.1"/>
    <property type="molecule type" value="Genomic_DNA"/>
</dbReference>
<keyword evidence="1" id="KW-1133">Transmembrane helix</keyword>
<sequence length="229" mass="25708">MSNLSPRPPESSEPWIWLSLVPVFGGLAIANAGKKTNNQSWLSVGIALTIISLIFLTQESFIVIWFAQIGLGLYIRQQLNFHPIASANRTNSGQSSSPLEKIDINSCSTNDLVYKLGLPIVYANDIVSVRNEGHIFTHLEELHFLAGLPENYLKKLEPLVIFAYDIRQEVDVSWRCLNYYSVAELVNLGLDFSVADKIVAEREKNGVYRSAIEVRNRTGIPLKSYQQLL</sequence>